<organism evidence="5 6">
    <name type="scientific">Bacillus salipaludis</name>
    <dbReference type="NCBI Taxonomy" id="2547811"/>
    <lineage>
        <taxon>Bacteria</taxon>
        <taxon>Bacillati</taxon>
        <taxon>Bacillota</taxon>
        <taxon>Bacilli</taxon>
        <taxon>Bacillales</taxon>
        <taxon>Bacillaceae</taxon>
        <taxon>Bacillus</taxon>
    </lineage>
</organism>
<reference evidence="5 6" key="1">
    <citation type="submission" date="2024-11" db="EMBL/GenBank/DDBJ databases">
        <authorList>
            <person name="Lucas J.A."/>
        </authorList>
    </citation>
    <scope>NUCLEOTIDE SEQUENCE [LARGE SCALE GENOMIC DNA]</scope>
    <source>
        <strain evidence="5 6">Z 5.4</strain>
    </source>
</reference>
<evidence type="ECO:0000256" key="1">
    <source>
        <dbReference type="ARBA" id="ARBA00004196"/>
    </source>
</evidence>
<protein>
    <submittedName>
        <fullName evidence="5">Sugar ABC transporter substrate-binding protein</fullName>
    </submittedName>
</protein>
<sequence>MLKRSKLFLLTLTIISAILIVFSYKQFVDKKPKVVFVLRALDNQYWEIIRAGVEQGCKDFRVDGKIMAPDNDTAAEQIKMLDNVLEEHPDVLVVSPVISADIIPKLEEFVKKNISVLLIDTDEPSVNKAAYIGTNNVELGRKAGALMASMLHPGDKVALIGRESPVERERIKGAKASLEAAGINIPAETIEIAIDDKQQDQKVNKVMETILKIHPDLKGVVTSTDYLAIPVVKILQEQGLTMPVTGADGISKMVELVEKGTLAGTVAQNPYDMGYLSVEAALKVTKGETIKRNIDSGVDIVTKDNAKEKLDFLKKVLK</sequence>
<evidence type="ECO:0000256" key="3">
    <source>
        <dbReference type="ARBA" id="ARBA00022729"/>
    </source>
</evidence>
<comment type="similarity">
    <text evidence="2">Belongs to the bacterial solute-binding protein 2 family.</text>
</comment>
<dbReference type="Gene3D" id="3.40.50.2300">
    <property type="match status" value="2"/>
</dbReference>
<evidence type="ECO:0000313" key="5">
    <source>
        <dbReference type="EMBL" id="MFK9092727.1"/>
    </source>
</evidence>
<comment type="subcellular location">
    <subcellularLocation>
        <location evidence="1">Cell envelope</location>
    </subcellularLocation>
</comment>
<dbReference type="Proteomes" id="UP001623041">
    <property type="component" value="Unassembled WGS sequence"/>
</dbReference>
<dbReference type="RefSeq" id="WP_406581300.1">
    <property type="nucleotide sequence ID" value="NZ_JBJHQH010000010.1"/>
</dbReference>
<keyword evidence="3" id="KW-0732">Signal</keyword>
<evidence type="ECO:0000256" key="2">
    <source>
        <dbReference type="ARBA" id="ARBA00007639"/>
    </source>
</evidence>
<dbReference type="CDD" id="cd01536">
    <property type="entry name" value="PBP1_ABC_sugar_binding-like"/>
    <property type="match status" value="1"/>
</dbReference>
<dbReference type="InterPro" id="IPR025997">
    <property type="entry name" value="SBP_2_dom"/>
</dbReference>
<keyword evidence="6" id="KW-1185">Reference proteome</keyword>
<dbReference type="SUPFAM" id="SSF53822">
    <property type="entry name" value="Periplasmic binding protein-like I"/>
    <property type="match status" value="1"/>
</dbReference>
<gene>
    <name evidence="5" type="ORF">ACJEBI_14710</name>
</gene>
<dbReference type="EMBL" id="JBJHQH010000010">
    <property type="protein sequence ID" value="MFK9092727.1"/>
    <property type="molecule type" value="Genomic_DNA"/>
</dbReference>
<feature type="domain" description="Periplasmic binding protein" evidence="4">
    <location>
        <begin position="34"/>
        <end position="288"/>
    </location>
</feature>
<comment type="caution">
    <text evidence="5">The sequence shown here is derived from an EMBL/GenBank/DDBJ whole genome shotgun (WGS) entry which is preliminary data.</text>
</comment>
<proteinExistence type="inferred from homology"/>
<dbReference type="InterPro" id="IPR028082">
    <property type="entry name" value="Peripla_BP_I"/>
</dbReference>
<name>A0ABW8RJF6_9BACI</name>
<accession>A0ABW8RJF6</accession>
<evidence type="ECO:0000259" key="4">
    <source>
        <dbReference type="Pfam" id="PF13407"/>
    </source>
</evidence>
<evidence type="ECO:0000313" key="6">
    <source>
        <dbReference type="Proteomes" id="UP001623041"/>
    </source>
</evidence>
<dbReference type="PANTHER" id="PTHR46847">
    <property type="entry name" value="D-ALLOSE-BINDING PERIPLASMIC PROTEIN-RELATED"/>
    <property type="match status" value="1"/>
</dbReference>
<dbReference type="Pfam" id="PF13407">
    <property type="entry name" value="Peripla_BP_4"/>
    <property type="match status" value="1"/>
</dbReference>
<dbReference type="PANTHER" id="PTHR46847:SF1">
    <property type="entry name" value="D-ALLOSE-BINDING PERIPLASMIC PROTEIN-RELATED"/>
    <property type="match status" value="1"/>
</dbReference>